<dbReference type="SUPFAM" id="SSF69304">
    <property type="entry name" value="Tricorn protease N-terminal domain"/>
    <property type="match status" value="1"/>
</dbReference>
<comment type="subcellular location">
    <subcellularLocation>
        <location evidence="1 5">Periplasm</location>
    </subcellularLocation>
</comment>
<dbReference type="EMBL" id="FOLH01000001">
    <property type="protein sequence ID" value="SFB90059.1"/>
    <property type="molecule type" value="Genomic_DNA"/>
</dbReference>
<feature type="signal peptide" evidence="5">
    <location>
        <begin position="1"/>
        <end position="25"/>
    </location>
</feature>
<dbReference type="HAMAP" id="MF_00671">
    <property type="entry name" value="TolB"/>
    <property type="match status" value="1"/>
</dbReference>
<dbReference type="Pfam" id="PF04052">
    <property type="entry name" value="TolB_N"/>
    <property type="match status" value="1"/>
</dbReference>
<sequence precursor="true">MIFKFLKPVHLLLLILLLVSLQAHANLTIRITQGSDQATPIAVVPFAWQGSGALPEDVGRILADNLERTGLFAPVPRENLVSLPSRGSEVIYRDWRLLNANYLVIGSIQEQDGRLRIAYELFDVISQERILGETVTARPEQLRSRAHFISDRIYEKLTDQKGIFSTRLAYVTAEQLDGRAEYRYRLHISDADGQRSRTILTSREPILSPDWSPDGSKLAYVSFERGRPAIFIQEVATGERYQLTNFRGLNSSPAWSPDGTRLAMTLSRDGSPEIYIYHLEQRRLTRVTHHYAIDTEPSWSPDGKNLIFTSSRSGGPQIYKVNLQSGQIKRVSFEGNYNARARYSPDGSEVFMIHRESGGGLFSVAALNMETGRLRTLTTSPLDESPSVAPNGSMVVYALMQDDQGILGVVSTDGRIRYELPAERGDVREPAWSPFLN</sequence>
<feature type="chain" id="PRO_5011803339" description="Tol-Pal system protein TolB" evidence="5">
    <location>
        <begin position="26"/>
        <end position="437"/>
    </location>
</feature>
<gene>
    <name evidence="5" type="primary">tolB</name>
    <name evidence="7" type="ORF">SAMN05660443_0819</name>
</gene>
<feature type="domain" description="TolB N-terminal" evidence="6">
    <location>
        <begin position="27"/>
        <end position="129"/>
    </location>
</feature>
<dbReference type="GO" id="GO:0042597">
    <property type="term" value="C:periplasmic space"/>
    <property type="evidence" value="ECO:0007669"/>
    <property type="project" value="UniProtKB-SubCell"/>
</dbReference>
<dbReference type="InterPro" id="IPR011042">
    <property type="entry name" value="6-blade_b-propeller_TolB-like"/>
</dbReference>
<keyword evidence="3 5" id="KW-0732">Signal</keyword>
<dbReference type="Proteomes" id="UP000199058">
    <property type="component" value="Unassembled WGS sequence"/>
</dbReference>
<evidence type="ECO:0000256" key="2">
    <source>
        <dbReference type="ARBA" id="ARBA00009820"/>
    </source>
</evidence>
<dbReference type="PANTHER" id="PTHR36842:SF1">
    <property type="entry name" value="PROTEIN TOLB"/>
    <property type="match status" value="1"/>
</dbReference>
<protein>
    <recommendedName>
        <fullName evidence="5">Tol-Pal system protein TolB</fullName>
    </recommendedName>
</protein>
<comment type="function">
    <text evidence="5">Part of the Tol-Pal system, which plays a role in outer membrane invagination during cell division and is important for maintaining outer membrane integrity.</text>
</comment>
<keyword evidence="8" id="KW-1185">Reference proteome</keyword>
<comment type="similarity">
    <text evidence="2 5">Belongs to the TolB family.</text>
</comment>
<keyword evidence="5" id="KW-0131">Cell cycle</keyword>
<evidence type="ECO:0000256" key="4">
    <source>
        <dbReference type="ARBA" id="ARBA00022764"/>
    </source>
</evidence>
<accession>A0A1I1ESE3</accession>
<dbReference type="GO" id="GO:0017038">
    <property type="term" value="P:protein import"/>
    <property type="evidence" value="ECO:0007669"/>
    <property type="project" value="InterPro"/>
</dbReference>
<name>A0A1I1ESE3_9GAMM</name>
<evidence type="ECO:0000313" key="7">
    <source>
        <dbReference type="EMBL" id="SFB90059.1"/>
    </source>
</evidence>
<dbReference type="InterPro" id="IPR007195">
    <property type="entry name" value="TolB_N"/>
</dbReference>
<proteinExistence type="inferred from homology"/>
<comment type="subunit">
    <text evidence="5">The Tol-Pal system is composed of five core proteins: the inner membrane proteins TolA, TolQ and TolR, the periplasmic protein TolB and the outer membrane protein Pal. They form a network linking the inner and outer membranes and the peptidoglycan layer.</text>
</comment>
<dbReference type="NCBIfam" id="TIGR02800">
    <property type="entry name" value="propeller_TolB"/>
    <property type="match status" value="1"/>
</dbReference>
<dbReference type="InterPro" id="IPR011659">
    <property type="entry name" value="WD40"/>
</dbReference>
<dbReference type="RefSeq" id="WP_245751675.1">
    <property type="nucleotide sequence ID" value="NZ_FOLH01000001.1"/>
</dbReference>
<dbReference type="PANTHER" id="PTHR36842">
    <property type="entry name" value="PROTEIN TOLB HOMOLOG"/>
    <property type="match status" value="1"/>
</dbReference>
<dbReference type="InterPro" id="IPR014167">
    <property type="entry name" value="Tol-Pal_TolB"/>
</dbReference>
<dbReference type="STRING" id="1122252.SAMN05660443_0819"/>
<dbReference type="Gene3D" id="3.40.50.10070">
    <property type="entry name" value="TolB, N-terminal domain"/>
    <property type="match status" value="1"/>
</dbReference>
<dbReference type="GO" id="GO:0051301">
    <property type="term" value="P:cell division"/>
    <property type="evidence" value="ECO:0007669"/>
    <property type="project" value="UniProtKB-UniRule"/>
</dbReference>
<dbReference type="AlphaFoldDB" id="A0A1I1ESE3"/>
<evidence type="ECO:0000256" key="3">
    <source>
        <dbReference type="ARBA" id="ARBA00022729"/>
    </source>
</evidence>
<evidence type="ECO:0000256" key="1">
    <source>
        <dbReference type="ARBA" id="ARBA00004418"/>
    </source>
</evidence>
<dbReference type="Pfam" id="PF07676">
    <property type="entry name" value="PD40"/>
    <property type="match status" value="4"/>
</dbReference>
<dbReference type="SUPFAM" id="SSF52964">
    <property type="entry name" value="TolB, N-terminal domain"/>
    <property type="match status" value="1"/>
</dbReference>
<reference evidence="7 8" key="1">
    <citation type="submission" date="2016-10" db="EMBL/GenBank/DDBJ databases">
        <authorList>
            <person name="de Groot N.N."/>
        </authorList>
    </citation>
    <scope>NUCLEOTIDE SEQUENCE [LARGE SCALE GENOMIC DNA]</scope>
    <source>
        <strain evidence="7 8">DSM 18438</strain>
    </source>
</reference>
<dbReference type="Gene3D" id="2.120.10.30">
    <property type="entry name" value="TolB, C-terminal domain"/>
    <property type="match status" value="1"/>
</dbReference>
<organism evidence="7 8">
    <name type="scientific">Marinospirillum celere</name>
    <dbReference type="NCBI Taxonomy" id="1122252"/>
    <lineage>
        <taxon>Bacteria</taxon>
        <taxon>Pseudomonadati</taxon>
        <taxon>Pseudomonadota</taxon>
        <taxon>Gammaproteobacteria</taxon>
        <taxon>Oceanospirillales</taxon>
        <taxon>Oceanospirillaceae</taxon>
        <taxon>Marinospirillum</taxon>
    </lineage>
</organism>
<evidence type="ECO:0000256" key="5">
    <source>
        <dbReference type="HAMAP-Rule" id="MF_00671"/>
    </source>
</evidence>
<evidence type="ECO:0000259" key="6">
    <source>
        <dbReference type="Pfam" id="PF04052"/>
    </source>
</evidence>
<evidence type="ECO:0000313" key="8">
    <source>
        <dbReference type="Proteomes" id="UP000199058"/>
    </source>
</evidence>
<keyword evidence="5" id="KW-0132">Cell division</keyword>
<keyword evidence="4 5" id="KW-0574">Periplasm</keyword>